<dbReference type="AlphaFoldDB" id="A0A816NS43"/>
<evidence type="ECO:0000313" key="1">
    <source>
        <dbReference type="EMBL" id="CAF2039455.1"/>
    </source>
</evidence>
<accession>A0A816NS43</accession>
<proteinExistence type="predicted"/>
<comment type="caution">
    <text evidence="1">The sequence shown here is derived from an EMBL/GenBank/DDBJ whole genome shotgun (WGS) entry which is preliminary data.</text>
</comment>
<dbReference type="Proteomes" id="UP000663824">
    <property type="component" value="Unassembled WGS sequence"/>
</dbReference>
<dbReference type="EMBL" id="CAJNRE010004850">
    <property type="protein sequence ID" value="CAF2039455.1"/>
    <property type="molecule type" value="Genomic_DNA"/>
</dbReference>
<reference evidence="1" key="1">
    <citation type="submission" date="2021-02" db="EMBL/GenBank/DDBJ databases">
        <authorList>
            <person name="Nowell W R."/>
        </authorList>
    </citation>
    <scope>NUCLEOTIDE SEQUENCE</scope>
</reference>
<evidence type="ECO:0000313" key="2">
    <source>
        <dbReference type="Proteomes" id="UP000663824"/>
    </source>
</evidence>
<name>A0A816NS43_9BILA</name>
<sequence length="483" mass="55922">MTLFAVPLNCHNADGAFDLFEEIMNVYADPYNGQSAQILSSLLSKSHDYEFPVEQYLDDYENDDDTPHFLDEIDITTDAIIHLSPFNVKAYDRIPSLKELIHKEPLEIKPTNPLFATKIYSCFINGLLIFLYGQVSWQNSLRGKFHFHLTLDHVGKFQELCSSTYLPALKDLHFSFCFPQEMEHGWQMSSFSCNGKWPFDNHGCYLDDSWISVDGDLNSVTDPLFAVYKRPINVLLQHKRTLHNHRLVEHAIIPIVTNGRRSLDLTCDQTDQPDKLLKNLQVAANSSVNKIYLTCEVGRTNIPVTPNYPVCSGLLLRHLRSITFNFKPDSTQNTVRIMIVEQILDASPNLSHLVTAWKDFRHCSKSYSNLKHLRLIVDRVHSKDEQYFNVRQLTQLVPHLRRLETGGTNIMLNTDLVNFVLEIIREFHQLIELAINKGNLYESKEQIRNTFKESLITAVRNGLFDCNNIRIDLCFRDWLYVWL</sequence>
<protein>
    <submittedName>
        <fullName evidence="1">Uncharacterized protein</fullName>
    </submittedName>
</protein>
<organism evidence="1 2">
    <name type="scientific">Rotaria magnacalcarata</name>
    <dbReference type="NCBI Taxonomy" id="392030"/>
    <lineage>
        <taxon>Eukaryota</taxon>
        <taxon>Metazoa</taxon>
        <taxon>Spiralia</taxon>
        <taxon>Gnathifera</taxon>
        <taxon>Rotifera</taxon>
        <taxon>Eurotatoria</taxon>
        <taxon>Bdelloidea</taxon>
        <taxon>Philodinida</taxon>
        <taxon>Philodinidae</taxon>
        <taxon>Rotaria</taxon>
    </lineage>
</organism>
<gene>
    <name evidence="1" type="ORF">MBJ925_LOCUS11163</name>
</gene>